<name>A0A445MT75_9BACT</name>
<organism evidence="1">
    <name type="scientific">uncultured Desulfobacterium sp</name>
    <dbReference type="NCBI Taxonomy" id="201089"/>
    <lineage>
        <taxon>Bacteria</taxon>
        <taxon>Pseudomonadati</taxon>
        <taxon>Thermodesulfobacteriota</taxon>
        <taxon>Desulfobacteria</taxon>
        <taxon>Desulfobacterales</taxon>
        <taxon>Desulfobacteriaceae</taxon>
        <taxon>Desulfobacterium</taxon>
        <taxon>environmental samples</taxon>
    </lineage>
</organism>
<reference evidence="1" key="1">
    <citation type="submission" date="2018-01" db="EMBL/GenBank/DDBJ databases">
        <authorList>
            <person name="Regsiter A."/>
            <person name="William W."/>
        </authorList>
    </citation>
    <scope>NUCLEOTIDE SEQUENCE</scope>
    <source>
        <strain evidence="1">TRIP AH-1</strain>
    </source>
</reference>
<dbReference type="AlphaFoldDB" id="A0A445MT75"/>
<accession>A0A445MT75</accession>
<protein>
    <submittedName>
        <fullName evidence="1">Uncharacterized protein</fullName>
    </submittedName>
</protein>
<dbReference type="EMBL" id="OJIN01000046">
    <property type="protein sequence ID" value="SPD72571.1"/>
    <property type="molecule type" value="Genomic_DNA"/>
</dbReference>
<evidence type="ECO:0000313" key="1">
    <source>
        <dbReference type="EMBL" id="SPD72571.1"/>
    </source>
</evidence>
<sequence>MAFSACSAIFQGNGGVAVAQEKLCTLSKQTPAPARSHPEFLRSYDFDVAKEDGKF</sequence>
<gene>
    <name evidence="1" type="ORF">PITCH_A140051</name>
</gene>
<proteinExistence type="predicted"/>